<accession>A0A5B8C9W9</accession>
<name>A0A5B8C9W9_9MICO</name>
<feature type="transmembrane region" description="Helical" evidence="1">
    <location>
        <begin position="47"/>
        <end position="73"/>
    </location>
</feature>
<evidence type="ECO:0000256" key="1">
    <source>
        <dbReference type="SAM" id="Phobius"/>
    </source>
</evidence>
<protein>
    <submittedName>
        <fullName evidence="2">Uncharacterized protein</fullName>
    </submittedName>
</protein>
<dbReference type="AlphaFoldDB" id="A0A5B8C9W9"/>
<dbReference type="KEGG" id="gyu:FE374_16410"/>
<keyword evidence="1" id="KW-0472">Membrane</keyword>
<reference evidence="2 3" key="1">
    <citation type="submission" date="2019-05" db="EMBL/GenBank/DDBJ databases">
        <title>Georgenia *** sp. nov., and Georgenia *** sp. nov., isolated from the intestinal contents of plateau pika (Ochotona curzoniae) in the Qinghai-Tibet plateau of China.</title>
        <authorList>
            <person name="Tian Z."/>
        </authorList>
    </citation>
    <scope>NUCLEOTIDE SEQUENCE [LARGE SCALE GENOMIC DNA]</scope>
    <source>
        <strain evidence="2 3">Z443</strain>
    </source>
</reference>
<feature type="transmembrane region" description="Helical" evidence="1">
    <location>
        <begin position="94"/>
        <end position="113"/>
    </location>
</feature>
<feature type="transmembrane region" description="Helical" evidence="1">
    <location>
        <begin position="21"/>
        <end position="41"/>
    </location>
</feature>
<keyword evidence="1" id="KW-0812">Transmembrane</keyword>
<proteinExistence type="predicted"/>
<evidence type="ECO:0000313" key="2">
    <source>
        <dbReference type="EMBL" id="QDC25992.1"/>
    </source>
</evidence>
<organism evidence="2 3">
    <name type="scientific">Georgenia yuyongxinii</name>
    <dbReference type="NCBI Taxonomy" id="2589797"/>
    <lineage>
        <taxon>Bacteria</taxon>
        <taxon>Bacillati</taxon>
        <taxon>Actinomycetota</taxon>
        <taxon>Actinomycetes</taxon>
        <taxon>Micrococcales</taxon>
        <taxon>Bogoriellaceae</taxon>
        <taxon>Georgenia</taxon>
    </lineage>
</organism>
<evidence type="ECO:0000313" key="3">
    <source>
        <dbReference type="Proteomes" id="UP000314616"/>
    </source>
</evidence>
<gene>
    <name evidence="2" type="ORF">FE374_16410</name>
</gene>
<dbReference type="Proteomes" id="UP000314616">
    <property type="component" value="Chromosome"/>
</dbReference>
<sequence>MSLPDPASPTGRAVRALRTTLLACAGACFALGVMGVAVALLTEDASALWPGATLLGAGQLAMLVAAAVAGLGLRAVLRGAEPRPVTIRVRRHLATVRTVLAVVLTLGVVAWIFVRPSAVVAVVASGLVSAQAAVLLHLLKR</sequence>
<dbReference type="RefSeq" id="WP_139930275.1">
    <property type="nucleotide sequence ID" value="NZ_CP040915.1"/>
</dbReference>
<dbReference type="EMBL" id="CP040915">
    <property type="protein sequence ID" value="QDC25992.1"/>
    <property type="molecule type" value="Genomic_DNA"/>
</dbReference>
<keyword evidence="1" id="KW-1133">Transmembrane helix</keyword>
<feature type="transmembrane region" description="Helical" evidence="1">
    <location>
        <begin position="119"/>
        <end position="139"/>
    </location>
</feature>